<dbReference type="GeneID" id="20205343"/>
<reference evidence="3" key="3">
    <citation type="submission" date="2015-06" db="UniProtKB">
        <authorList>
            <consortium name="EnsemblMetazoa"/>
        </authorList>
    </citation>
    <scope>IDENTIFICATION</scope>
</reference>
<dbReference type="InParanoid" id="T1F944"/>
<dbReference type="OrthoDB" id="2428204at2759"/>
<dbReference type="Proteomes" id="UP000015101">
    <property type="component" value="Unassembled WGS sequence"/>
</dbReference>
<sequence>MASTQLENRATDSQPPILTMQHPSANGASRIKTVRPVTVKSVKRGQRNGSVDSPYRSVDNIYMRSTRGASSIRRKQVGAGRNDGEDEDYTHYRCLHRRCRCQRTNFHQRLPNAQHHHRQMERISSRFGESKDGLNQDVVDDVSGVRNYDNNDGSNNNNNNVDCNNNKDDHNNININNNINNVLDYPLADTIHETFIDCAGKNATGREHIEVHTTDHNSMDNISIQVINNIGNENKDSFHNKKSKSTFSIFNIGCSNKTKPSKPGRYKESKFSKKCNSTFLLLKASLSRLDISRNNKANKAEDEHDIKFTDSNISDTNGNGNINNNFTTDNNFKTNPNRTVHKNQDSLPQRNKADDKAAELDSSLDGMLQMLTDKCLTKLGKSYKPMVEVVGSCNSLAKSATTKHCGYLKRHFLSKHLVSSCQTPGLYVSCLQSRSGKLLATSNNILPTVKVNVDHVADIENHFYWLMKASSDWRLVKSLKSIFKTEIGVSKKMDTNVRQDQDAFAIKYAILKAVRCLQKLTRNEDLGKLHCSVFKENSSSVFLFVNEIQDASSSSSSSSPSPSSSSHVSLSPLVWMSIDDLSSSSSSPSSSLSSSPSKLPLLKCIASRSSDILSMSEGELKEGMYVGYLKLSCRVQGLDILVSKQHLSSFPSVQLDDEDGVDREDNFRMLMKDTGKQNYETEFPVMEKQFKEMLLSKCNQLIDAVDTQTSAATSSEADDEVEIAVEPATPAAHRLNKMTFTLNNQVTMTLLAPPASLVCQLLQDQLPNPPPSCTYLPLRTFEMIHLHAYQPQIYRKFSKLSTILNLLSEVCRRRKLILEASDISDSRDEELTELLEISACSQGIQREMIEALAKNRWLAGVIRQARLPSSKDFLPLIELF</sequence>
<dbReference type="HOGENOM" id="CLU_327688_0_0_1"/>
<dbReference type="EMBL" id="AMQM01005212">
    <property type="status" value="NOT_ANNOTATED_CDS"/>
    <property type="molecule type" value="Genomic_DNA"/>
</dbReference>
<dbReference type="InterPro" id="IPR039269">
    <property type="entry name" value="ANKFN1"/>
</dbReference>
<dbReference type="PANTHER" id="PTHR21437:SF1">
    <property type="entry name" value="WIDE AWAKE"/>
    <property type="match status" value="1"/>
</dbReference>
<dbReference type="GO" id="GO:0061172">
    <property type="term" value="P:regulation of establishment of bipolar cell polarity"/>
    <property type="evidence" value="ECO:0000318"/>
    <property type="project" value="GO_Central"/>
</dbReference>
<reference evidence="2 4" key="2">
    <citation type="journal article" date="2013" name="Nature">
        <title>Insights into bilaterian evolution from three spiralian genomes.</title>
        <authorList>
            <person name="Simakov O."/>
            <person name="Marletaz F."/>
            <person name="Cho S.J."/>
            <person name="Edsinger-Gonzales E."/>
            <person name="Havlak P."/>
            <person name="Hellsten U."/>
            <person name="Kuo D.H."/>
            <person name="Larsson T."/>
            <person name="Lv J."/>
            <person name="Arendt D."/>
            <person name="Savage R."/>
            <person name="Osoegawa K."/>
            <person name="de Jong P."/>
            <person name="Grimwood J."/>
            <person name="Chapman J.A."/>
            <person name="Shapiro H."/>
            <person name="Aerts A."/>
            <person name="Otillar R.P."/>
            <person name="Terry A.Y."/>
            <person name="Boore J.L."/>
            <person name="Grigoriev I.V."/>
            <person name="Lindberg D.R."/>
            <person name="Seaver E.C."/>
            <person name="Weisblat D.A."/>
            <person name="Putnam N.H."/>
            <person name="Rokhsar D.S."/>
        </authorList>
    </citation>
    <scope>NUCLEOTIDE SEQUENCE</scope>
</reference>
<dbReference type="KEGG" id="hro:HELRODRAFT_175300"/>
<dbReference type="eggNOG" id="KOG4485">
    <property type="taxonomic scope" value="Eukaryota"/>
</dbReference>
<evidence type="ECO:0000313" key="4">
    <source>
        <dbReference type="Proteomes" id="UP000015101"/>
    </source>
</evidence>
<evidence type="ECO:0000256" key="1">
    <source>
        <dbReference type="SAM" id="MobiDB-lite"/>
    </source>
</evidence>
<dbReference type="EMBL" id="KB096864">
    <property type="protein sequence ID" value="ESO00815.1"/>
    <property type="molecule type" value="Genomic_DNA"/>
</dbReference>
<dbReference type="GO" id="GO:0000132">
    <property type="term" value="P:establishment of mitotic spindle orientation"/>
    <property type="evidence" value="ECO:0000318"/>
    <property type="project" value="GO_Central"/>
</dbReference>
<dbReference type="EnsemblMetazoa" id="HelroT175300">
    <property type="protein sequence ID" value="HelroP175300"/>
    <property type="gene ID" value="HelroG175300"/>
</dbReference>
<dbReference type="RefSeq" id="XP_009020986.1">
    <property type="nucleotide sequence ID" value="XM_009022738.1"/>
</dbReference>
<reference evidence="4" key="1">
    <citation type="submission" date="2012-12" db="EMBL/GenBank/DDBJ databases">
        <authorList>
            <person name="Hellsten U."/>
            <person name="Grimwood J."/>
            <person name="Chapman J.A."/>
            <person name="Shapiro H."/>
            <person name="Aerts A."/>
            <person name="Otillar R.P."/>
            <person name="Terry A.Y."/>
            <person name="Boore J.L."/>
            <person name="Simakov O."/>
            <person name="Marletaz F."/>
            <person name="Cho S.-J."/>
            <person name="Edsinger-Gonzales E."/>
            <person name="Havlak P."/>
            <person name="Kuo D.-H."/>
            <person name="Larsson T."/>
            <person name="Lv J."/>
            <person name="Arendt D."/>
            <person name="Savage R."/>
            <person name="Osoegawa K."/>
            <person name="de Jong P."/>
            <person name="Lindberg D.R."/>
            <person name="Seaver E.C."/>
            <person name="Weisblat D.A."/>
            <person name="Putnam N.H."/>
            <person name="Grigoriev I.V."/>
            <person name="Rokhsar D.S."/>
        </authorList>
    </citation>
    <scope>NUCLEOTIDE SEQUENCE</scope>
</reference>
<name>T1F944_HELRO</name>
<accession>T1F944</accession>
<dbReference type="CTD" id="20205343"/>
<dbReference type="GO" id="GO:0005819">
    <property type="term" value="C:spindle"/>
    <property type="evidence" value="ECO:0000318"/>
    <property type="project" value="GO_Central"/>
</dbReference>
<keyword evidence="4" id="KW-1185">Reference proteome</keyword>
<dbReference type="AlphaFoldDB" id="T1F944"/>
<gene>
    <name evidence="3" type="primary">20205343</name>
    <name evidence="2" type="ORF">HELRODRAFT_175300</name>
</gene>
<protein>
    <submittedName>
        <fullName evidence="2 3">Uncharacterized protein</fullName>
    </submittedName>
</protein>
<organism evidence="3 4">
    <name type="scientific">Helobdella robusta</name>
    <name type="common">Californian leech</name>
    <dbReference type="NCBI Taxonomy" id="6412"/>
    <lineage>
        <taxon>Eukaryota</taxon>
        <taxon>Metazoa</taxon>
        <taxon>Spiralia</taxon>
        <taxon>Lophotrochozoa</taxon>
        <taxon>Annelida</taxon>
        <taxon>Clitellata</taxon>
        <taxon>Hirudinea</taxon>
        <taxon>Rhynchobdellida</taxon>
        <taxon>Glossiphoniidae</taxon>
        <taxon>Helobdella</taxon>
    </lineage>
</organism>
<evidence type="ECO:0000313" key="3">
    <source>
        <dbReference type="EnsemblMetazoa" id="HelroP175300"/>
    </source>
</evidence>
<feature type="compositionally biased region" description="Polar residues" evidence="1">
    <location>
        <begin position="1"/>
        <end position="27"/>
    </location>
</feature>
<evidence type="ECO:0000313" key="2">
    <source>
        <dbReference type="EMBL" id="ESO00815.1"/>
    </source>
</evidence>
<dbReference type="PANTHER" id="PTHR21437">
    <property type="entry name" value="WIDE AWAKE"/>
    <property type="match status" value="1"/>
</dbReference>
<feature type="region of interest" description="Disordered" evidence="1">
    <location>
        <begin position="1"/>
        <end position="34"/>
    </location>
</feature>
<proteinExistence type="predicted"/>